<name>A0A6C0EXR6_9ZZZZ</name>
<evidence type="ECO:0000256" key="1">
    <source>
        <dbReference type="SAM" id="MobiDB-lite"/>
    </source>
</evidence>
<evidence type="ECO:0000313" key="2">
    <source>
        <dbReference type="EMBL" id="QHT33897.1"/>
    </source>
</evidence>
<proteinExistence type="predicted"/>
<sequence length="197" mass="22623">MPTTKSHKSHKSKKSKKSPKSKKSSKSKSSSRISRKELSDCKNKYCSKFVDKYDKANIKHMNKLRDHILKNATSSKQKAIIRSNMEKNIKKLTSKKMRKINLDQCMSVFCNTKGCKGTILEDGKKYPPAVKARLFKIVKNKTSQNKLFKESKKIRKTLFKNKSSVLKDNFYEKLSPKMINKLKKQKAVSGCATHGFL</sequence>
<feature type="region of interest" description="Disordered" evidence="1">
    <location>
        <begin position="1"/>
        <end position="38"/>
    </location>
</feature>
<reference evidence="2" key="1">
    <citation type="journal article" date="2020" name="Nature">
        <title>Giant virus diversity and host interactions through global metagenomics.</title>
        <authorList>
            <person name="Schulz F."/>
            <person name="Roux S."/>
            <person name="Paez-Espino D."/>
            <person name="Jungbluth S."/>
            <person name="Walsh D.A."/>
            <person name="Denef V.J."/>
            <person name="McMahon K.D."/>
            <person name="Konstantinidis K.T."/>
            <person name="Eloe-Fadrosh E.A."/>
            <person name="Kyrpides N.C."/>
            <person name="Woyke T."/>
        </authorList>
    </citation>
    <scope>NUCLEOTIDE SEQUENCE</scope>
    <source>
        <strain evidence="2">GVMAG-M-3300009161-52</strain>
    </source>
</reference>
<dbReference type="EMBL" id="MN738980">
    <property type="protein sequence ID" value="QHT33897.1"/>
    <property type="molecule type" value="Genomic_DNA"/>
</dbReference>
<accession>A0A6C0EXR6</accession>
<organism evidence="2">
    <name type="scientific">viral metagenome</name>
    <dbReference type="NCBI Taxonomy" id="1070528"/>
    <lineage>
        <taxon>unclassified sequences</taxon>
        <taxon>metagenomes</taxon>
        <taxon>organismal metagenomes</taxon>
    </lineage>
</organism>
<protein>
    <submittedName>
        <fullName evidence="2">Uncharacterized protein</fullName>
    </submittedName>
</protein>
<dbReference type="AlphaFoldDB" id="A0A6C0EXR6"/>
<feature type="compositionally biased region" description="Basic residues" evidence="1">
    <location>
        <begin position="1"/>
        <end position="26"/>
    </location>
</feature>